<organism evidence="2 3">
    <name type="scientific">Eiseniibacteriota bacterium</name>
    <dbReference type="NCBI Taxonomy" id="2212470"/>
    <lineage>
        <taxon>Bacteria</taxon>
        <taxon>Candidatus Eiseniibacteriota</taxon>
    </lineage>
</organism>
<dbReference type="Gene3D" id="2.50.20.10">
    <property type="entry name" value="Lipoprotein localisation LolA/LolB/LppX"/>
    <property type="match status" value="1"/>
</dbReference>
<reference evidence="2 3" key="1">
    <citation type="submission" date="2024-09" db="EMBL/GenBank/DDBJ databases">
        <authorList>
            <person name="D'Angelo T."/>
        </authorList>
    </citation>
    <scope>NUCLEOTIDE SEQUENCE [LARGE SCALE GENOMIC DNA]</scope>
    <source>
        <strain evidence="2">SAG AM-320-E07</strain>
    </source>
</reference>
<evidence type="ECO:0000313" key="3">
    <source>
        <dbReference type="Proteomes" id="UP001593833"/>
    </source>
</evidence>
<dbReference type="CDD" id="cd16329">
    <property type="entry name" value="LolA_like"/>
    <property type="match status" value="1"/>
</dbReference>
<feature type="domain" description="Uncharacterized protein TP-0789" evidence="1">
    <location>
        <begin position="79"/>
        <end position="262"/>
    </location>
</feature>
<keyword evidence="3" id="KW-1185">Reference proteome</keyword>
<keyword evidence="2" id="KW-0449">Lipoprotein</keyword>
<dbReference type="Pfam" id="PF17131">
    <property type="entry name" value="LolA_like"/>
    <property type="match status" value="1"/>
</dbReference>
<sequence length="270" mass="30860">MKTYQMVCMVVLGLLLSLVGIEAVAEGGAALEIMEKAHQAYYYAGDGGHARVAMAITDKKGRTREREFWMLRRDIAEMGDQRYYTYFLKPADVSGTTFLVHKKAEGNDDRWLYIPALDLVKRIAANDGGSSFMGSDFSYEDVSGRLPNLDTHEIVGQDTMLDRPATKIKSVPKESKTADFSYKLTWIDDESSLPLREEYYDKKDRQTRVFEVLTIEEVEGFPTATLRRMSNVKKGSKTELSFSELTYEPQLEANDFNERLLRNPPRNYTR</sequence>
<accession>A0ABV6YIW5</accession>
<comment type="caution">
    <text evidence="2">The sequence shown here is derived from an EMBL/GenBank/DDBJ whole genome shotgun (WGS) entry which is preliminary data.</text>
</comment>
<dbReference type="EMBL" id="JBHPKH010000004">
    <property type="protein sequence ID" value="MFC1572134.1"/>
    <property type="molecule type" value="Genomic_DNA"/>
</dbReference>
<dbReference type="Proteomes" id="UP001593833">
    <property type="component" value="Unassembled WGS sequence"/>
</dbReference>
<gene>
    <name evidence="2" type="ORF">ACFL6M_00900</name>
</gene>
<name>A0ABV6YIW5_UNCEI</name>
<evidence type="ECO:0000313" key="2">
    <source>
        <dbReference type="EMBL" id="MFC1572134.1"/>
    </source>
</evidence>
<evidence type="ECO:0000259" key="1">
    <source>
        <dbReference type="Pfam" id="PF17131"/>
    </source>
</evidence>
<dbReference type="InterPro" id="IPR033399">
    <property type="entry name" value="TP_0789-like"/>
</dbReference>
<protein>
    <submittedName>
        <fullName evidence="2">Outer membrane lipoprotein-sorting protein</fullName>
    </submittedName>
</protein>
<proteinExistence type="predicted"/>